<dbReference type="InterPro" id="IPR016032">
    <property type="entry name" value="Sig_transdc_resp-reg_C-effctor"/>
</dbReference>
<evidence type="ECO:0000256" key="1">
    <source>
        <dbReference type="ARBA" id="ARBA00022553"/>
    </source>
</evidence>
<proteinExistence type="predicted"/>
<gene>
    <name evidence="7" type="ORF">K0T92_19750</name>
</gene>
<dbReference type="PANTHER" id="PTHR43214:SF43">
    <property type="entry name" value="TWO-COMPONENT RESPONSE REGULATOR"/>
    <property type="match status" value="1"/>
</dbReference>
<dbReference type="InterPro" id="IPR058245">
    <property type="entry name" value="NreC/VraR/RcsB-like_REC"/>
</dbReference>
<evidence type="ECO:0000256" key="5">
    <source>
        <dbReference type="PROSITE-ProRule" id="PRU00169"/>
    </source>
</evidence>
<evidence type="ECO:0000256" key="4">
    <source>
        <dbReference type="ARBA" id="ARBA00023163"/>
    </source>
</evidence>
<dbReference type="SUPFAM" id="SSF52172">
    <property type="entry name" value="CheY-like"/>
    <property type="match status" value="1"/>
</dbReference>
<evidence type="ECO:0000259" key="6">
    <source>
        <dbReference type="PROSITE" id="PS50110"/>
    </source>
</evidence>
<feature type="domain" description="Response regulatory" evidence="6">
    <location>
        <begin position="5"/>
        <end position="122"/>
    </location>
</feature>
<dbReference type="SUPFAM" id="SSF46894">
    <property type="entry name" value="C-terminal effector domain of the bipartite response regulators"/>
    <property type="match status" value="1"/>
</dbReference>
<keyword evidence="4" id="KW-0804">Transcription</keyword>
<comment type="caution">
    <text evidence="7">The sequence shown here is derived from an EMBL/GenBank/DDBJ whole genome shotgun (WGS) entry which is preliminary data.</text>
</comment>
<evidence type="ECO:0000313" key="7">
    <source>
        <dbReference type="EMBL" id="MBW7476956.1"/>
    </source>
</evidence>
<dbReference type="InterPro" id="IPR039420">
    <property type="entry name" value="WalR-like"/>
</dbReference>
<dbReference type="InterPro" id="IPR011006">
    <property type="entry name" value="CheY-like_superfamily"/>
</dbReference>
<reference evidence="7 8" key="1">
    <citation type="submission" date="2021-07" db="EMBL/GenBank/DDBJ databases">
        <title>Paenibacillus radiodurans sp. nov., isolated from the southeastern edge of Tengger Desert.</title>
        <authorList>
            <person name="Zhang G."/>
        </authorList>
    </citation>
    <scope>NUCLEOTIDE SEQUENCE [LARGE SCALE GENOMIC DNA]</scope>
    <source>
        <strain evidence="7 8">DT7-4</strain>
    </source>
</reference>
<evidence type="ECO:0000256" key="3">
    <source>
        <dbReference type="ARBA" id="ARBA00023125"/>
    </source>
</evidence>
<dbReference type="Gene3D" id="3.40.50.2300">
    <property type="match status" value="1"/>
</dbReference>
<sequence>MTRIKVMLVEDDEFWVENICRELNNEKDIEIVKVASTKDDAVHYARENAIDTILMDINLSSNNMDGIEAVKEINSFTHTNIIMLTNIVDTDVILHCFEHGAINYISKSNIRDMVEAIRDSVTEGSGIHPDAAEALRKGYQKLKKLQILTSVEREVYELKESGFTVKQIASRLHKSFYTVKNQLSVIRNKLNPY</sequence>
<keyword evidence="8" id="KW-1185">Reference proteome</keyword>
<keyword evidence="2" id="KW-0805">Transcription regulation</keyword>
<protein>
    <submittedName>
        <fullName evidence="7">Response regulator transcription factor</fullName>
    </submittedName>
</protein>
<dbReference type="SMART" id="SM00448">
    <property type="entry name" value="REC"/>
    <property type="match status" value="1"/>
</dbReference>
<evidence type="ECO:0000256" key="2">
    <source>
        <dbReference type="ARBA" id="ARBA00023015"/>
    </source>
</evidence>
<dbReference type="RefSeq" id="WP_219874205.1">
    <property type="nucleotide sequence ID" value="NZ_JAHZIJ010000018.1"/>
</dbReference>
<keyword evidence="1 5" id="KW-0597">Phosphoprotein</keyword>
<dbReference type="Proteomes" id="UP000812277">
    <property type="component" value="Unassembled WGS sequence"/>
</dbReference>
<dbReference type="EMBL" id="JAHZIJ010000018">
    <property type="protein sequence ID" value="MBW7476956.1"/>
    <property type="molecule type" value="Genomic_DNA"/>
</dbReference>
<keyword evidence="3" id="KW-0238">DNA-binding</keyword>
<dbReference type="PANTHER" id="PTHR43214">
    <property type="entry name" value="TWO-COMPONENT RESPONSE REGULATOR"/>
    <property type="match status" value="1"/>
</dbReference>
<dbReference type="Pfam" id="PF00196">
    <property type="entry name" value="GerE"/>
    <property type="match status" value="1"/>
</dbReference>
<name>A0ABS7DAP6_9BACL</name>
<accession>A0ABS7DAP6</accession>
<dbReference type="CDD" id="cd17535">
    <property type="entry name" value="REC_NarL-like"/>
    <property type="match status" value="1"/>
</dbReference>
<dbReference type="InterPro" id="IPR000792">
    <property type="entry name" value="Tscrpt_reg_LuxR_C"/>
</dbReference>
<dbReference type="Pfam" id="PF00072">
    <property type="entry name" value="Response_reg"/>
    <property type="match status" value="1"/>
</dbReference>
<organism evidence="7 8">
    <name type="scientific">Paenibacillus oenotherae</name>
    <dbReference type="NCBI Taxonomy" id="1435645"/>
    <lineage>
        <taxon>Bacteria</taxon>
        <taxon>Bacillati</taxon>
        <taxon>Bacillota</taxon>
        <taxon>Bacilli</taxon>
        <taxon>Bacillales</taxon>
        <taxon>Paenibacillaceae</taxon>
        <taxon>Paenibacillus</taxon>
    </lineage>
</organism>
<evidence type="ECO:0000313" key="8">
    <source>
        <dbReference type="Proteomes" id="UP000812277"/>
    </source>
</evidence>
<dbReference type="PROSITE" id="PS50110">
    <property type="entry name" value="RESPONSE_REGULATORY"/>
    <property type="match status" value="1"/>
</dbReference>
<feature type="modified residue" description="4-aspartylphosphate" evidence="5">
    <location>
        <position position="56"/>
    </location>
</feature>
<dbReference type="InterPro" id="IPR001789">
    <property type="entry name" value="Sig_transdc_resp-reg_receiver"/>
</dbReference>